<feature type="region of interest" description="Disordered" evidence="5">
    <location>
        <begin position="211"/>
        <end position="257"/>
    </location>
</feature>
<dbReference type="InterPro" id="IPR044876">
    <property type="entry name" value="HRDC_dom_sf"/>
</dbReference>
<dbReference type="GO" id="GO:0006260">
    <property type="term" value="P:DNA replication"/>
    <property type="evidence" value="ECO:0007669"/>
    <property type="project" value="InterPro"/>
</dbReference>
<evidence type="ECO:0000256" key="3">
    <source>
        <dbReference type="ARBA" id="ARBA00034617"/>
    </source>
</evidence>
<dbReference type="GO" id="GO:0000166">
    <property type="term" value="F:nucleotide binding"/>
    <property type="evidence" value="ECO:0007669"/>
    <property type="project" value="InterPro"/>
</dbReference>
<dbReference type="SUPFAM" id="SSF52540">
    <property type="entry name" value="P-loop containing nucleoside triphosphate hydrolases"/>
    <property type="match status" value="1"/>
</dbReference>
<dbReference type="Pfam" id="PF16124">
    <property type="entry name" value="RecQ_Zn_bind"/>
    <property type="match status" value="1"/>
</dbReference>
<comment type="similarity">
    <text evidence="1">Belongs to the helicase family. RecQ subfamily.</text>
</comment>
<dbReference type="SMART" id="SM00956">
    <property type="entry name" value="RQC"/>
    <property type="match status" value="1"/>
</dbReference>
<dbReference type="InterPro" id="IPR029491">
    <property type="entry name" value="Helicase_HTH"/>
</dbReference>
<comment type="caution">
    <text evidence="7">The sequence shown here is derived from an EMBL/GenBank/DDBJ whole genome shotgun (WGS) entry which is preliminary data.</text>
</comment>
<dbReference type="SUPFAM" id="SSF46785">
    <property type="entry name" value="Winged helix' DNA-binding domain"/>
    <property type="match status" value="1"/>
</dbReference>
<feature type="compositionally biased region" description="Polar residues" evidence="5">
    <location>
        <begin position="225"/>
        <end position="257"/>
    </location>
</feature>
<feature type="domain" description="HRDC" evidence="6">
    <location>
        <begin position="307"/>
        <end position="386"/>
    </location>
</feature>
<feature type="non-terminal residue" evidence="7">
    <location>
        <position position="664"/>
    </location>
</feature>
<dbReference type="EMBL" id="VZTH01011547">
    <property type="protein sequence ID" value="NXC59272.1"/>
    <property type="molecule type" value="Genomic_DNA"/>
</dbReference>
<feature type="compositionally biased region" description="Basic and acidic residues" evidence="5">
    <location>
        <begin position="654"/>
        <end position="664"/>
    </location>
</feature>
<organism evidence="7 8">
    <name type="scientific">Aleadryas rufinucha</name>
    <name type="common">rufous-naped whistler</name>
    <dbReference type="NCBI Taxonomy" id="461220"/>
    <lineage>
        <taxon>Eukaryota</taxon>
        <taxon>Metazoa</taxon>
        <taxon>Chordata</taxon>
        <taxon>Craniata</taxon>
        <taxon>Vertebrata</taxon>
        <taxon>Euteleostomi</taxon>
        <taxon>Archelosauria</taxon>
        <taxon>Archosauria</taxon>
        <taxon>Dinosauria</taxon>
        <taxon>Saurischia</taxon>
        <taxon>Theropoda</taxon>
        <taxon>Coelurosauria</taxon>
        <taxon>Aves</taxon>
        <taxon>Neognathae</taxon>
        <taxon>Neoaves</taxon>
        <taxon>Telluraves</taxon>
        <taxon>Australaves</taxon>
        <taxon>Passeriformes</taxon>
        <taxon>Corvoidea</taxon>
        <taxon>Pachycephalidae</taxon>
        <taxon>Aleadryas</taxon>
    </lineage>
</organism>
<dbReference type="SMART" id="SM00341">
    <property type="entry name" value="HRDC"/>
    <property type="match status" value="1"/>
</dbReference>
<keyword evidence="7" id="KW-0347">Helicase</keyword>
<dbReference type="InterPro" id="IPR036390">
    <property type="entry name" value="WH_DNA-bd_sf"/>
</dbReference>
<accession>A0A7K8HSH8</accession>
<dbReference type="GO" id="GO:0005654">
    <property type="term" value="C:nucleoplasm"/>
    <property type="evidence" value="ECO:0007669"/>
    <property type="project" value="TreeGrafter"/>
</dbReference>
<dbReference type="GO" id="GO:0009378">
    <property type="term" value="F:four-way junction helicase activity"/>
    <property type="evidence" value="ECO:0007669"/>
    <property type="project" value="TreeGrafter"/>
</dbReference>
<dbReference type="GO" id="GO:0043138">
    <property type="term" value="F:3'-5' DNA helicase activity"/>
    <property type="evidence" value="ECO:0007669"/>
    <property type="project" value="UniProtKB-EC"/>
</dbReference>
<name>A0A7K8HSH8_9CORV</name>
<keyword evidence="7" id="KW-0378">Hydrolase</keyword>
<sequence length="664" mass="73433">MESYYQEMGRAGRDGLPAACHVLWAAADLNCNRRLLNEIHNEKFRLYKLKMLAKMEKYLVSNSCRRKIILSHFEDRQLRKVSSGIMGTEECCDNCRSRGSCLTVPSDFDGGLQDFGKQAQQLLSAVSALDEKFGTRMPILLLRGSCSQRLPERYQRHPLFGCGKEWPETWWKLLCQQLMMEGFLKEVSGHNNKFATICVLTQKGRNWLSKAGSSSNPSLLLQSSEDLNLQRPSTSSRRSLVLSKQRSPGTKGTTQSPGKQISLYEMFSYKKVQTPPRNTNILNSVSGRSPLKSPLKPQELGVSPREKELETALYGKLLTARQKVANEKEIPPAVLATNKILVEMARIRPTDVESLKKIDGVSEAKSTMLMPLLAEIKDFCQANGLQTNTFPTSESKVQKEASPWKCARALSRSEEVTYILFQEKNYSLSAISECRSLPLAVVGTHLSQALAAGYTVSLERAGLTPGVQQVIRDVIRNPPINSDTTKIQEIRKLTPANIELYMIKMMIALLEKEDRNKSQDGLGIKRRLVWPEGQQEKTGADQGSRGGALWNKTQGNWINPASKEGAEKPHLHVVPLASAAGSVDASQAGSRGTAGPSKPITPASSNPPALDPEEEELFADSQPKNSHPPAKRRVPEWFGTSAATAGPVTQTKKCKTEARKGIFS</sequence>
<dbReference type="InterPro" id="IPR002121">
    <property type="entry name" value="HRDC_dom"/>
</dbReference>
<keyword evidence="7" id="KW-0067">ATP-binding</keyword>
<dbReference type="Gene3D" id="1.10.150.80">
    <property type="entry name" value="HRDC domain"/>
    <property type="match status" value="1"/>
</dbReference>
<feature type="compositionally biased region" description="Low complexity" evidence="5">
    <location>
        <begin position="213"/>
        <end position="224"/>
    </location>
</feature>
<feature type="compositionally biased region" description="Polar residues" evidence="5">
    <location>
        <begin position="277"/>
        <end position="287"/>
    </location>
</feature>
<dbReference type="GO" id="GO:0000723">
    <property type="term" value="P:telomere maintenance"/>
    <property type="evidence" value="ECO:0007669"/>
    <property type="project" value="TreeGrafter"/>
</dbReference>
<evidence type="ECO:0000256" key="5">
    <source>
        <dbReference type="SAM" id="MobiDB-lite"/>
    </source>
</evidence>
<dbReference type="InterPro" id="IPR027417">
    <property type="entry name" value="P-loop_NTPase"/>
</dbReference>
<keyword evidence="7" id="KW-0547">Nucleotide-binding</keyword>
<evidence type="ECO:0000313" key="7">
    <source>
        <dbReference type="EMBL" id="NXC59272.1"/>
    </source>
</evidence>
<dbReference type="Pfam" id="PF14493">
    <property type="entry name" value="HTH_40"/>
    <property type="match status" value="1"/>
</dbReference>
<dbReference type="FunFam" id="1.10.150.80:FF:000005">
    <property type="entry name" value="Werner syndrome ATP-dependent helicase homolog"/>
    <property type="match status" value="1"/>
</dbReference>
<dbReference type="SUPFAM" id="SSF47819">
    <property type="entry name" value="HRDC-like"/>
    <property type="match status" value="1"/>
</dbReference>
<evidence type="ECO:0000256" key="1">
    <source>
        <dbReference type="ARBA" id="ARBA00005446"/>
    </source>
</evidence>
<dbReference type="AlphaFoldDB" id="A0A7K8HSH8"/>
<comment type="catalytic activity">
    <reaction evidence="3">
        <text>Couples ATP hydrolysis with the unwinding of duplex DNA by translocating in the 3'-5' direction.</text>
        <dbReference type="EC" id="5.6.2.4"/>
    </reaction>
</comment>
<dbReference type="GO" id="GO:0005737">
    <property type="term" value="C:cytoplasm"/>
    <property type="evidence" value="ECO:0007669"/>
    <property type="project" value="TreeGrafter"/>
</dbReference>
<gene>
    <name evidence="7" type="primary">Wrn_0</name>
    <name evidence="7" type="ORF">ALERUF_R14864</name>
</gene>
<keyword evidence="2" id="KW-0413">Isomerase</keyword>
<dbReference type="InterPro" id="IPR018982">
    <property type="entry name" value="RQC_domain"/>
</dbReference>
<dbReference type="GO" id="GO:0003676">
    <property type="term" value="F:nucleic acid binding"/>
    <property type="evidence" value="ECO:0007669"/>
    <property type="project" value="InterPro"/>
</dbReference>
<dbReference type="PROSITE" id="PS50967">
    <property type="entry name" value="HRDC"/>
    <property type="match status" value="1"/>
</dbReference>
<proteinExistence type="inferred from homology"/>
<dbReference type="InterPro" id="IPR036388">
    <property type="entry name" value="WH-like_DNA-bd_sf"/>
</dbReference>
<dbReference type="EC" id="5.6.2.4" evidence="4"/>
<dbReference type="Gene3D" id="3.40.50.300">
    <property type="entry name" value="P-loop containing nucleotide triphosphate hydrolases"/>
    <property type="match status" value="1"/>
</dbReference>
<feature type="non-terminal residue" evidence="7">
    <location>
        <position position="1"/>
    </location>
</feature>
<evidence type="ECO:0000313" key="8">
    <source>
        <dbReference type="Proteomes" id="UP000557196"/>
    </source>
</evidence>
<feature type="region of interest" description="Disordered" evidence="5">
    <location>
        <begin position="533"/>
        <end position="563"/>
    </location>
</feature>
<dbReference type="InterPro" id="IPR010997">
    <property type="entry name" value="HRDC-like_sf"/>
</dbReference>
<dbReference type="Gene3D" id="1.10.10.10">
    <property type="entry name" value="Winged helix-like DNA-binding domain superfamily/Winged helix DNA-binding domain"/>
    <property type="match status" value="1"/>
</dbReference>
<evidence type="ECO:0000256" key="4">
    <source>
        <dbReference type="ARBA" id="ARBA00034808"/>
    </source>
</evidence>
<reference evidence="7 8" key="1">
    <citation type="submission" date="2019-09" db="EMBL/GenBank/DDBJ databases">
        <title>Bird 10,000 Genomes (B10K) Project - Family phase.</title>
        <authorList>
            <person name="Zhang G."/>
        </authorList>
    </citation>
    <scope>NUCLEOTIDE SEQUENCE [LARGE SCALE GENOMIC DNA]</scope>
    <source>
        <strain evidence="7">B10K-DU-029-36</strain>
        <tissue evidence="7">Muscle</tissue>
    </source>
</reference>
<dbReference type="Proteomes" id="UP000557196">
    <property type="component" value="Unassembled WGS sequence"/>
</dbReference>
<feature type="compositionally biased region" description="Polar residues" evidence="5">
    <location>
        <begin position="641"/>
        <end position="651"/>
    </location>
</feature>
<feature type="region of interest" description="Disordered" evidence="5">
    <location>
        <begin position="277"/>
        <end position="304"/>
    </location>
</feature>
<evidence type="ECO:0000256" key="2">
    <source>
        <dbReference type="ARBA" id="ARBA00023235"/>
    </source>
</evidence>
<dbReference type="PANTHER" id="PTHR13710:SF120">
    <property type="entry name" value="BIFUNCTIONAL 3'-5' EXONUCLEASE_ATP-DEPENDENT HELICASE WRN"/>
    <property type="match status" value="1"/>
</dbReference>
<dbReference type="PANTHER" id="PTHR13710">
    <property type="entry name" value="DNA HELICASE RECQ FAMILY MEMBER"/>
    <property type="match status" value="1"/>
</dbReference>
<dbReference type="GO" id="GO:0000724">
    <property type="term" value="P:double-strand break repair via homologous recombination"/>
    <property type="evidence" value="ECO:0007669"/>
    <property type="project" value="TreeGrafter"/>
</dbReference>
<dbReference type="InterPro" id="IPR032284">
    <property type="entry name" value="RecQ_Zn-bd"/>
</dbReference>
<protein>
    <recommendedName>
        <fullName evidence="4">DNA 3'-5' helicase</fullName>
        <ecNumber evidence="4">5.6.2.4</ecNumber>
    </recommendedName>
</protein>
<evidence type="ECO:0000259" key="6">
    <source>
        <dbReference type="PROSITE" id="PS50967"/>
    </source>
</evidence>
<keyword evidence="8" id="KW-1185">Reference proteome</keyword>
<dbReference type="Pfam" id="PF09382">
    <property type="entry name" value="RQC"/>
    <property type="match status" value="1"/>
</dbReference>
<feature type="region of interest" description="Disordered" evidence="5">
    <location>
        <begin position="582"/>
        <end position="664"/>
    </location>
</feature>
<dbReference type="Pfam" id="PF00570">
    <property type="entry name" value="HRDC"/>
    <property type="match status" value="1"/>
</dbReference>
<dbReference type="GO" id="GO:0005694">
    <property type="term" value="C:chromosome"/>
    <property type="evidence" value="ECO:0007669"/>
    <property type="project" value="TreeGrafter"/>
</dbReference>